<keyword evidence="6" id="KW-0472">Membrane</keyword>
<dbReference type="RefSeq" id="WP_192507419.1">
    <property type="nucleotide sequence ID" value="NZ_AQGV01000012.1"/>
</dbReference>
<dbReference type="CDD" id="cd00075">
    <property type="entry name" value="HATPase"/>
    <property type="match status" value="1"/>
</dbReference>
<sequence length="485" mass="55383">MKANTKWKDTLAAKLLVKVFQYYIFITVIVTLAHMSMDFSFTKDIVEDDLKVFHTSFEPGLSVALWNQEDDALQSSLLAIYHVPQIEGAKIIDENGNFVTAIGYVKNELGQVTYYDPNTLSHNESISGGSQSLFSYSNNIHHQEDNIKYLIGNLILYSSDNIVFSQVQYGYIFIVINSIIKTLALWLIVLWQSKPLIYDPLNQISNRLKSERPDTLSDLHFDISKKENGELLLLKNALNKIFKMLALSIKERDTALNKATQRNEELSQFSYRTSHDLKAPLVTVRRLSHIIIEDVNSGDYEEVELNANRIATHVSRLENLVTDILDLARADLEIKEHETVVLSQVLTDVKETLSGVYIEDDVQIIDDIDPELRLYVPRARINQILENLLSNALKYKDPFKSECYVKVSAQNTDDEVLVVIEDNGVGIPLKYQTQVFQMFRRFHPEVSFGSGLGMYIVKKHIDNLSANINFTSSEKGTRFELTFKN</sequence>
<dbReference type="SMART" id="SM00387">
    <property type="entry name" value="HATPase_c"/>
    <property type="match status" value="1"/>
</dbReference>
<dbReference type="PANTHER" id="PTHR42878">
    <property type="entry name" value="TWO-COMPONENT HISTIDINE KINASE"/>
    <property type="match status" value="1"/>
</dbReference>
<comment type="catalytic activity">
    <reaction evidence="1">
        <text>ATP + protein L-histidine = ADP + protein N-phospho-L-histidine.</text>
        <dbReference type="EC" id="2.7.13.3"/>
    </reaction>
</comment>
<evidence type="ECO:0000256" key="6">
    <source>
        <dbReference type="SAM" id="Phobius"/>
    </source>
</evidence>
<dbReference type="InterPro" id="IPR003594">
    <property type="entry name" value="HATPase_dom"/>
</dbReference>
<dbReference type="CDD" id="cd00082">
    <property type="entry name" value="HisKA"/>
    <property type="match status" value="1"/>
</dbReference>
<dbReference type="InterPro" id="IPR004358">
    <property type="entry name" value="Sig_transdc_His_kin-like_C"/>
</dbReference>
<organism evidence="8 9">
    <name type="scientific">Pseudoalteromonas aurantia 208</name>
    <dbReference type="NCBI Taxonomy" id="1314867"/>
    <lineage>
        <taxon>Bacteria</taxon>
        <taxon>Pseudomonadati</taxon>
        <taxon>Pseudomonadota</taxon>
        <taxon>Gammaproteobacteria</taxon>
        <taxon>Alteromonadales</taxon>
        <taxon>Pseudoalteromonadaceae</taxon>
        <taxon>Pseudoalteromonas</taxon>
    </lineage>
</organism>
<evidence type="ECO:0000256" key="5">
    <source>
        <dbReference type="ARBA" id="ARBA00022777"/>
    </source>
</evidence>
<dbReference type="SUPFAM" id="SSF47384">
    <property type="entry name" value="Homodimeric domain of signal transducing histidine kinase"/>
    <property type="match status" value="1"/>
</dbReference>
<feature type="transmembrane region" description="Helical" evidence="6">
    <location>
        <begin position="169"/>
        <end position="191"/>
    </location>
</feature>
<dbReference type="InterPro" id="IPR036890">
    <property type="entry name" value="HATPase_C_sf"/>
</dbReference>
<proteinExistence type="predicted"/>
<dbReference type="InterPro" id="IPR003661">
    <property type="entry name" value="HisK_dim/P_dom"/>
</dbReference>
<dbReference type="Gene3D" id="3.30.565.10">
    <property type="entry name" value="Histidine kinase-like ATPase, C-terminal domain"/>
    <property type="match status" value="1"/>
</dbReference>
<comment type="caution">
    <text evidence="8">The sequence shown here is derived from an EMBL/GenBank/DDBJ whole genome shotgun (WGS) entry which is preliminary data.</text>
</comment>
<dbReference type="InterPro" id="IPR036097">
    <property type="entry name" value="HisK_dim/P_sf"/>
</dbReference>
<keyword evidence="4" id="KW-0808">Transferase</keyword>
<protein>
    <recommendedName>
        <fullName evidence="2">histidine kinase</fullName>
        <ecNumber evidence="2">2.7.13.3</ecNumber>
    </recommendedName>
</protein>
<keyword evidence="5" id="KW-0418">Kinase</keyword>
<keyword evidence="6" id="KW-0812">Transmembrane</keyword>
<keyword evidence="6" id="KW-1133">Transmembrane helix</keyword>
<keyword evidence="3" id="KW-0597">Phosphoprotein</keyword>
<evidence type="ECO:0000259" key="7">
    <source>
        <dbReference type="PROSITE" id="PS50109"/>
    </source>
</evidence>
<name>A0ABR9EBG9_9GAMM</name>
<evidence type="ECO:0000256" key="1">
    <source>
        <dbReference type="ARBA" id="ARBA00000085"/>
    </source>
</evidence>
<dbReference type="Proteomes" id="UP000615755">
    <property type="component" value="Unassembled WGS sequence"/>
</dbReference>
<dbReference type="PANTHER" id="PTHR42878:SF15">
    <property type="entry name" value="BACTERIOPHYTOCHROME"/>
    <property type="match status" value="1"/>
</dbReference>
<accession>A0ABR9EBG9</accession>
<evidence type="ECO:0000313" key="8">
    <source>
        <dbReference type="EMBL" id="MBE0368087.1"/>
    </source>
</evidence>
<dbReference type="InterPro" id="IPR005467">
    <property type="entry name" value="His_kinase_dom"/>
</dbReference>
<evidence type="ECO:0000256" key="4">
    <source>
        <dbReference type="ARBA" id="ARBA00022679"/>
    </source>
</evidence>
<reference evidence="8 9" key="1">
    <citation type="submission" date="2015-03" db="EMBL/GenBank/DDBJ databases">
        <title>Genome sequence of Pseudoalteromonas aurantia.</title>
        <authorList>
            <person name="Xie B.-B."/>
            <person name="Rong J.-C."/>
            <person name="Qin Q.-L."/>
            <person name="Zhang Y.-Z."/>
        </authorList>
    </citation>
    <scope>NUCLEOTIDE SEQUENCE [LARGE SCALE GENOMIC DNA]</scope>
    <source>
        <strain evidence="8 9">208</strain>
    </source>
</reference>
<dbReference type="PROSITE" id="PS50109">
    <property type="entry name" value="HIS_KIN"/>
    <property type="match status" value="1"/>
</dbReference>
<dbReference type="PRINTS" id="PR00344">
    <property type="entry name" value="BCTRLSENSOR"/>
</dbReference>
<evidence type="ECO:0000256" key="3">
    <source>
        <dbReference type="ARBA" id="ARBA00022553"/>
    </source>
</evidence>
<keyword evidence="9" id="KW-1185">Reference proteome</keyword>
<dbReference type="Pfam" id="PF02518">
    <property type="entry name" value="HATPase_c"/>
    <property type="match status" value="1"/>
</dbReference>
<dbReference type="SUPFAM" id="SSF55874">
    <property type="entry name" value="ATPase domain of HSP90 chaperone/DNA topoisomerase II/histidine kinase"/>
    <property type="match status" value="1"/>
</dbReference>
<gene>
    <name evidence="8" type="ORF">PAUR_a1608</name>
</gene>
<dbReference type="SMART" id="SM00388">
    <property type="entry name" value="HisKA"/>
    <property type="match status" value="1"/>
</dbReference>
<evidence type="ECO:0000256" key="2">
    <source>
        <dbReference type="ARBA" id="ARBA00012438"/>
    </source>
</evidence>
<dbReference type="Pfam" id="PF00512">
    <property type="entry name" value="HisKA"/>
    <property type="match status" value="1"/>
</dbReference>
<evidence type="ECO:0000313" key="9">
    <source>
        <dbReference type="Proteomes" id="UP000615755"/>
    </source>
</evidence>
<dbReference type="EC" id="2.7.13.3" evidence="2"/>
<dbReference type="InterPro" id="IPR050351">
    <property type="entry name" value="BphY/WalK/GraS-like"/>
</dbReference>
<dbReference type="EMBL" id="AQGV01000012">
    <property type="protein sequence ID" value="MBE0368087.1"/>
    <property type="molecule type" value="Genomic_DNA"/>
</dbReference>
<feature type="domain" description="Histidine kinase" evidence="7">
    <location>
        <begin position="272"/>
        <end position="485"/>
    </location>
</feature>
<dbReference type="Gene3D" id="1.10.287.130">
    <property type="match status" value="1"/>
</dbReference>
<feature type="transmembrane region" description="Helical" evidence="6">
    <location>
        <begin position="20"/>
        <end position="41"/>
    </location>
</feature>